<dbReference type="Pfam" id="PF08595">
    <property type="entry name" value="RXT2_N"/>
    <property type="match status" value="1"/>
</dbReference>
<dbReference type="InterPro" id="IPR039602">
    <property type="entry name" value="Rxt2"/>
</dbReference>
<feature type="compositionally biased region" description="Polar residues" evidence="1">
    <location>
        <begin position="339"/>
        <end position="373"/>
    </location>
</feature>
<dbReference type="InterPro" id="IPR013904">
    <property type="entry name" value="RXT2_N"/>
</dbReference>
<dbReference type="PANTHER" id="PTHR28232:SF1">
    <property type="entry name" value="TRANSCRIPTIONAL REGULATORY PROTEIN RXT2"/>
    <property type="match status" value="1"/>
</dbReference>
<name>A0ABR1YV12_9PEZI</name>
<protein>
    <submittedName>
        <fullName evidence="3">RXT2-like protein</fullName>
    </submittedName>
</protein>
<feature type="region of interest" description="Disordered" evidence="1">
    <location>
        <begin position="221"/>
        <end position="374"/>
    </location>
</feature>
<accession>A0ABR1YV12</accession>
<evidence type="ECO:0000313" key="4">
    <source>
        <dbReference type="Proteomes" id="UP001492380"/>
    </source>
</evidence>
<reference evidence="3 4" key="1">
    <citation type="submission" date="2024-04" db="EMBL/GenBank/DDBJ databases">
        <title>Phyllosticta paracitricarpa is synonymous to the EU quarantine fungus P. citricarpa based on phylogenomic analyses.</title>
        <authorList>
            <consortium name="Lawrence Berkeley National Laboratory"/>
            <person name="Van Ingen-Buijs V.A."/>
            <person name="Van Westerhoven A.C."/>
            <person name="Haridas S."/>
            <person name="Skiadas P."/>
            <person name="Martin F."/>
            <person name="Groenewald J.Z."/>
            <person name="Crous P.W."/>
            <person name="Seidl M.F."/>
        </authorList>
    </citation>
    <scope>NUCLEOTIDE SEQUENCE [LARGE SCALE GENOMIC DNA]</scope>
    <source>
        <strain evidence="3 4">CBS 123374</strain>
    </source>
</reference>
<dbReference type="Proteomes" id="UP001492380">
    <property type="component" value="Unassembled WGS sequence"/>
</dbReference>
<organism evidence="3 4">
    <name type="scientific">Phyllosticta capitalensis</name>
    <dbReference type="NCBI Taxonomy" id="121624"/>
    <lineage>
        <taxon>Eukaryota</taxon>
        <taxon>Fungi</taxon>
        <taxon>Dikarya</taxon>
        <taxon>Ascomycota</taxon>
        <taxon>Pezizomycotina</taxon>
        <taxon>Dothideomycetes</taxon>
        <taxon>Dothideomycetes incertae sedis</taxon>
        <taxon>Botryosphaeriales</taxon>
        <taxon>Phyllostictaceae</taxon>
        <taxon>Phyllosticta</taxon>
    </lineage>
</organism>
<keyword evidence="4" id="KW-1185">Reference proteome</keyword>
<feature type="domain" description="Transcriptional regulatory protein RXT2 N-terminal" evidence="2">
    <location>
        <begin position="54"/>
        <end position="173"/>
    </location>
</feature>
<comment type="caution">
    <text evidence="3">The sequence shown here is derived from an EMBL/GenBank/DDBJ whole genome shotgun (WGS) entry which is preliminary data.</text>
</comment>
<evidence type="ECO:0000256" key="1">
    <source>
        <dbReference type="SAM" id="MobiDB-lite"/>
    </source>
</evidence>
<dbReference type="EMBL" id="JBBWRZ010000003">
    <property type="protein sequence ID" value="KAK8240028.1"/>
    <property type="molecule type" value="Genomic_DNA"/>
</dbReference>
<gene>
    <name evidence="3" type="ORF">HDK90DRAFT_478594</name>
</gene>
<feature type="compositionally biased region" description="Acidic residues" evidence="1">
    <location>
        <begin position="82"/>
        <end position="96"/>
    </location>
</feature>
<feature type="region of interest" description="Disordered" evidence="1">
    <location>
        <begin position="469"/>
        <end position="496"/>
    </location>
</feature>
<dbReference type="PANTHER" id="PTHR28232">
    <property type="entry name" value="TRANSCRIPTIONAL REGULATORY PROTEIN RXT2"/>
    <property type="match status" value="1"/>
</dbReference>
<feature type="compositionally biased region" description="Basic residues" evidence="1">
    <location>
        <begin position="486"/>
        <end position="496"/>
    </location>
</feature>
<sequence>MAGQQLVFAECITGMKKVLARYNVSDDDDAPPEIARSVQHKLKRKASRPYSILDNGGSVYKRAKIDHAGYERHIISRNPPLIDEDGDEVEPDLDDDDSIDGSLADENPYGDIRLEELLAPLTSAADLSTHPSMSIPYYSTHITELARNARDVLQKEQQSLWKAKSIFQKLLGDDTWLPVGAMETAYDREIINGPGFGAGSASGSFDGDDQERHGMGWEELQIPDDNSAGAPAHQPGSHDAPKNAEDVQMIESDASSARPNGTHAQHGEPHQNGATEEPAKDQPNAGTEDGVGHATNGEAKPLDQQNPAGGDKMEVDASVWANGEAPDANHPPSEDGDETNSQNTLHRMTTRAQAHANSTSSSPNSPRLDSPASSAPFIHPLFQFPIENLVDRDMGLPSNEAEETRTWLLMYIQKQEEVVRQTRALYMGLMEADRKRKLVLKWTRAEGHVGEMSDGEDWVDKEEWGLTEDLVKGKEEEEEEGVVQGKKTRTRRRDEK</sequence>
<feature type="compositionally biased region" description="Polar residues" evidence="1">
    <location>
        <begin position="253"/>
        <end position="263"/>
    </location>
</feature>
<proteinExistence type="predicted"/>
<evidence type="ECO:0000313" key="3">
    <source>
        <dbReference type="EMBL" id="KAK8240028.1"/>
    </source>
</evidence>
<evidence type="ECO:0000259" key="2">
    <source>
        <dbReference type="Pfam" id="PF08595"/>
    </source>
</evidence>
<feature type="region of interest" description="Disordered" evidence="1">
    <location>
        <begin position="76"/>
        <end position="96"/>
    </location>
</feature>